<name>A0ABT8ZIZ3_9SPHN</name>
<dbReference type="Proteomes" id="UP001176471">
    <property type="component" value="Unassembled WGS sequence"/>
</dbReference>
<accession>A0ABT8ZIZ3</accession>
<feature type="signal peptide" evidence="1">
    <location>
        <begin position="1"/>
        <end position="21"/>
    </location>
</feature>
<evidence type="ECO:0000313" key="4">
    <source>
        <dbReference type="Proteomes" id="UP001176471"/>
    </source>
</evidence>
<evidence type="ECO:0000259" key="2">
    <source>
        <dbReference type="SMART" id="SM00867"/>
    </source>
</evidence>
<protein>
    <submittedName>
        <fullName evidence="3">YceI family protein</fullName>
    </submittedName>
</protein>
<reference evidence="3" key="1">
    <citation type="submission" date="2023-07" db="EMBL/GenBank/DDBJ databases">
        <title>Bacterial whole genome sequence for Sphingobium sp. HBC34.</title>
        <authorList>
            <person name="Le V."/>
            <person name="Ko S.-R."/>
            <person name="Ahn C.-Y."/>
            <person name="Oh H.-M."/>
        </authorList>
    </citation>
    <scope>NUCLEOTIDE SEQUENCE</scope>
    <source>
        <strain evidence="3">HBC34</strain>
    </source>
</reference>
<dbReference type="InterPro" id="IPR007372">
    <property type="entry name" value="Lipid/polyisoprenoid-bd_YceI"/>
</dbReference>
<organism evidence="3 4">
    <name type="scientific">Sphingobium cyanobacteriorum</name>
    <dbReference type="NCBI Taxonomy" id="3063954"/>
    <lineage>
        <taxon>Bacteria</taxon>
        <taxon>Pseudomonadati</taxon>
        <taxon>Pseudomonadota</taxon>
        <taxon>Alphaproteobacteria</taxon>
        <taxon>Sphingomonadales</taxon>
        <taxon>Sphingomonadaceae</taxon>
        <taxon>Sphingobium</taxon>
    </lineage>
</organism>
<feature type="domain" description="Lipid/polyisoprenoid-binding YceI-like" evidence="2">
    <location>
        <begin position="41"/>
        <end position="207"/>
    </location>
</feature>
<dbReference type="SMART" id="SM00867">
    <property type="entry name" value="YceI"/>
    <property type="match status" value="1"/>
</dbReference>
<keyword evidence="1" id="KW-0732">Signal</keyword>
<dbReference type="InterPro" id="IPR036761">
    <property type="entry name" value="TTHA0802/YceI-like_sf"/>
</dbReference>
<gene>
    <name evidence="3" type="ORF">Q4610_01730</name>
</gene>
<dbReference type="Gene3D" id="2.40.128.110">
    <property type="entry name" value="Lipid/polyisoprenoid-binding, YceI-like"/>
    <property type="match status" value="1"/>
</dbReference>
<evidence type="ECO:0000313" key="3">
    <source>
        <dbReference type="EMBL" id="MDO7833755.1"/>
    </source>
</evidence>
<feature type="chain" id="PRO_5046313500" evidence="1">
    <location>
        <begin position="22"/>
        <end position="209"/>
    </location>
</feature>
<dbReference type="SUPFAM" id="SSF101874">
    <property type="entry name" value="YceI-like"/>
    <property type="match status" value="1"/>
</dbReference>
<keyword evidence="4" id="KW-1185">Reference proteome</keyword>
<dbReference type="Pfam" id="PF04264">
    <property type="entry name" value="YceI"/>
    <property type="match status" value="1"/>
</dbReference>
<dbReference type="RefSeq" id="WP_304534290.1">
    <property type="nucleotide sequence ID" value="NZ_JAUQOM010000001.1"/>
</dbReference>
<dbReference type="PANTHER" id="PTHR34406">
    <property type="entry name" value="PROTEIN YCEI"/>
    <property type="match status" value="1"/>
</dbReference>
<dbReference type="PANTHER" id="PTHR34406:SF1">
    <property type="entry name" value="PROTEIN YCEI"/>
    <property type="match status" value="1"/>
</dbReference>
<comment type="caution">
    <text evidence="3">The sequence shown here is derived from an EMBL/GenBank/DDBJ whole genome shotgun (WGS) entry which is preliminary data.</text>
</comment>
<proteinExistence type="predicted"/>
<dbReference type="EMBL" id="JAUQOM010000001">
    <property type="protein sequence ID" value="MDO7833755.1"/>
    <property type="molecule type" value="Genomic_DNA"/>
</dbReference>
<evidence type="ECO:0000256" key="1">
    <source>
        <dbReference type="SAM" id="SignalP"/>
    </source>
</evidence>
<sequence length="209" mass="21461">MQKFLIPAAALIALAGGTALIAQMPSAPPGSKDVTKVTGGSYKVDGGHTQVVFAWDHMGFTNNAGTIAEPTGTLTLDKANPAASKVSVEFAVANLRTGVSALDAHLMKSDFFDAAKFPTATFTSTSVKPEGPTSAEITGNLTIKGVTRPVTLDAAFYGAGTAPAMMGGKENVGFVATGTIKRSEFGMGYGVPMVSDAIELKIIAGFQKQ</sequence>